<evidence type="ECO:0000256" key="1">
    <source>
        <dbReference type="ARBA" id="ARBA00001070"/>
    </source>
</evidence>
<evidence type="ECO:0000256" key="8">
    <source>
        <dbReference type="ARBA" id="ARBA00081187"/>
    </source>
</evidence>
<dbReference type="InterPro" id="IPR029058">
    <property type="entry name" value="AB_hydrolase_fold"/>
</dbReference>
<dbReference type="PRINTS" id="PR00862">
    <property type="entry name" value="PROLIGOPTASE"/>
</dbReference>
<dbReference type="InterPro" id="IPR002471">
    <property type="entry name" value="Pept_S9_AS"/>
</dbReference>
<dbReference type="FunFam" id="2.130.10.120:FF:000001">
    <property type="entry name" value="Prolyl endopeptidase"/>
    <property type="match status" value="1"/>
</dbReference>
<dbReference type="EMBL" id="RAPN01000001">
    <property type="protein sequence ID" value="RKD92738.1"/>
    <property type="molecule type" value="Genomic_DNA"/>
</dbReference>
<dbReference type="PROSITE" id="PS00708">
    <property type="entry name" value="PRO_ENDOPEP_SER"/>
    <property type="match status" value="1"/>
</dbReference>
<dbReference type="FunFam" id="3.40.50.1820:FF:000005">
    <property type="entry name" value="Prolyl endopeptidase"/>
    <property type="match status" value="1"/>
</dbReference>
<keyword evidence="4" id="KW-0645">Protease</keyword>
<accession>A0A419WBA0</accession>
<evidence type="ECO:0000256" key="7">
    <source>
        <dbReference type="ARBA" id="ARBA00060121"/>
    </source>
</evidence>
<dbReference type="GO" id="GO:0005829">
    <property type="term" value="C:cytosol"/>
    <property type="evidence" value="ECO:0007669"/>
    <property type="project" value="TreeGrafter"/>
</dbReference>
<evidence type="ECO:0000313" key="11">
    <source>
        <dbReference type="EMBL" id="RKD92738.1"/>
    </source>
</evidence>
<dbReference type="PANTHER" id="PTHR42881:SF2">
    <property type="entry name" value="PROLYL ENDOPEPTIDASE"/>
    <property type="match status" value="1"/>
</dbReference>
<feature type="domain" description="Peptidase S9A N-terminal" evidence="10">
    <location>
        <begin position="23"/>
        <end position="422"/>
    </location>
</feature>
<dbReference type="SUPFAM" id="SSF50993">
    <property type="entry name" value="Peptidase/esterase 'gauge' domain"/>
    <property type="match status" value="1"/>
</dbReference>
<organism evidence="11 12">
    <name type="scientific">Mangrovibacterium diazotrophicum</name>
    <dbReference type="NCBI Taxonomy" id="1261403"/>
    <lineage>
        <taxon>Bacteria</taxon>
        <taxon>Pseudomonadati</taxon>
        <taxon>Bacteroidota</taxon>
        <taxon>Bacteroidia</taxon>
        <taxon>Marinilabiliales</taxon>
        <taxon>Prolixibacteraceae</taxon>
        <taxon>Mangrovibacterium</taxon>
    </lineage>
</organism>
<dbReference type="Gene3D" id="3.40.50.1820">
    <property type="entry name" value="alpha/beta hydrolase"/>
    <property type="match status" value="1"/>
</dbReference>
<proteinExistence type="inferred from homology"/>
<keyword evidence="5" id="KW-0378">Hydrolase</keyword>
<comment type="catalytic activity">
    <reaction evidence="1">
        <text>Hydrolysis of Pro-|-Xaa &gt;&gt; Ala-|-Xaa in oligopeptides.</text>
        <dbReference type="EC" id="3.4.21.26"/>
    </reaction>
</comment>
<protein>
    <recommendedName>
        <fullName evidence="3">prolyl oligopeptidase</fullName>
        <ecNumber evidence="3">3.4.21.26</ecNumber>
    </recommendedName>
    <alternativeName>
        <fullName evidence="8">Proline-specific endopeptidase</fullName>
    </alternativeName>
</protein>
<reference evidence="11 12" key="1">
    <citation type="submission" date="2018-09" db="EMBL/GenBank/DDBJ databases">
        <title>Genomic Encyclopedia of Archaeal and Bacterial Type Strains, Phase II (KMG-II): from individual species to whole genera.</title>
        <authorList>
            <person name="Goeker M."/>
        </authorList>
    </citation>
    <scope>NUCLEOTIDE SEQUENCE [LARGE SCALE GENOMIC DNA]</scope>
    <source>
        <strain evidence="11 12">DSM 27148</strain>
    </source>
</reference>
<evidence type="ECO:0000259" key="10">
    <source>
        <dbReference type="Pfam" id="PF02897"/>
    </source>
</evidence>
<dbReference type="SUPFAM" id="SSF53474">
    <property type="entry name" value="alpha/beta-Hydrolases"/>
    <property type="match status" value="1"/>
</dbReference>
<evidence type="ECO:0000256" key="2">
    <source>
        <dbReference type="ARBA" id="ARBA00005228"/>
    </source>
</evidence>
<evidence type="ECO:0000256" key="6">
    <source>
        <dbReference type="ARBA" id="ARBA00022825"/>
    </source>
</evidence>
<dbReference type="Proteomes" id="UP000283387">
    <property type="component" value="Unassembled WGS sequence"/>
</dbReference>
<dbReference type="GO" id="GO:0006508">
    <property type="term" value="P:proteolysis"/>
    <property type="evidence" value="ECO:0007669"/>
    <property type="project" value="UniProtKB-KW"/>
</dbReference>
<gene>
    <name evidence="11" type="ORF">BC643_3115</name>
</gene>
<dbReference type="Gene3D" id="2.130.10.120">
    <property type="entry name" value="Prolyl oligopeptidase, N-terminal domain"/>
    <property type="match status" value="1"/>
</dbReference>
<dbReference type="Pfam" id="PF02897">
    <property type="entry name" value="Peptidase_S9_N"/>
    <property type="match status" value="1"/>
</dbReference>
<dbReference type="PANTHER" id="PTHR42881">
    <property type="entry name" value="PROLYL ENDOPEPTIDASE"/>
    <property type="match status" value="1"/>
</dbReference>
<comment type="function">
    <text evidence="7">Cleaves peptide bonds on the C-terminal side of prolyl residues within peptides that are up to approximately 30 amino acids long. Has an absolute requirement for an X-Pro bond in the trans configuration immediately preceding the Pro-Y scissible bond.</text>
</comment>
<name>A0A419WBA0_9BACT</name>
<dbReference type="OrthoDB" id="9801421at2"/>
<evidence type="ECO:0000313" key="12">
    <source>
        <dbReference type="Proteomes" id="UP000283387"/>
    </source>
</evidence>
<evidence type="ECO:0000256" key="5">
    <source>
        <dbReference type="ARBA" id="ARBA00022801"/>
    </source>
</evidence>
<comment type="caution">
    <text evidence="11">The sequence shown here is derived from an EMBL/GenBank/DDBJ whole genome shotgun (WGS) entry which is preliminary data.</text>
</comment>
<dbReference type="InterPro" id="IPR051167">
    <property type="entry name" value="Prolyl_oligopep/macrocyclase"/>
</dbReference>
<dbReference type="EC" id="3.4.21.26" evidence="3"/>
<dbReference type="RefSeq" id="WP_120273923.1">
    <property type="nucleotide sequence ID" value="NZ_RAPN01000001.1"/>
</dbReference>
<evidence type="ECO:0000256" key="3">
    <source>
        <dbReference type="ARBA" id="ARBA00011897"/>
    </source>
</evidence>
<comment type="similarity">
    <text evidence="2">Belongs to the peptidase S9A family.</text>
</comment>
<sequence>MKRLIYLLTLTLMASCNQKLNYPTTKKQDITDDYFGTVVEDPYRWLENDTAPETEEWVKEQNEVTFGYLSKLPNRDKISQQLTDFLNYERIGTPSKKGNKYFFFKNDGLQNQSVLYMTDSLNGEASVLLDPNQLSEDGTIALSTMKISDDAKYLVYSIARSGSDWNEVFVKDIETGRSLDDHLMWVKFSGLAWYDGGIFYSRYDEPEAGSELSKLNEFQKVYYHKIGTPQSEDVLVKEDLEHSKRMWGAGITEDKRFLILSSSEGTSGNALMVKDLSNPKNEFVSLMESYEYDFDLVDNIGDQLYIKTNYKAPRYRLVKIDFAHPAEENWTEILPEQENVLESASFHAGQIVAQYMKDAHNVVEVYHADGKLDYELQLPGIGTVGEFTGEKDETESFFSYTSFNTPGEIYQYNYETKEMKLYFRPKVGFNPDDFVVKQAFYTSKDSTKVPMFIVHKKGIELDGNNPTLLYGYGGFNISLTPSYSSTRMVLLENGGVLAIANLRGGGEYGEEWHKAGTKLQKQNVFDDCIAAAEYLVTTKYTNPDKLALMGGSNGGLLVGAVINQRPDLFKVALPAVGVLDMLRYQNFTIGWAWAGDYGRSDDSEEMFKYLYNYSPYHNIKANTNYPAILVTTADHDDRVVPAHSFKYAARMQELANSELPALIRIDTKAGHGAGKPTTKIIEEYTDVWSFTFYHLGMKI</sequence>
<dbReference type="InterPro" id="IPR001375">
    <property type="entry name" value="Peptidase_S9_cat"/>
</dbReference>
<dbReference type="InterPro" id="IPR023302">
    <property type="entry name" value="Pept_S9A_N"/>
</dbReference>
<dbReference type="PROSITE" id="PS51257">
    <property type="entry name" value="PROKAR_LIPOPROTEIN"/>
    <property type="match status" value="1"/>
</dbReference>
<evidence type="ECO:0000259" key="9">
    <source>
        <dbReference type="Pfam" id="PF00326"/>
    </source>
</evidence>
<keyword evidence="6" id="KW-0720">Serine protease</keyword>
<dbReference type="Pfam" id="PF00326">
    <property type="entry name" value="Peptidase_S9"/>
    <property type="match status" value="1"/>
</dbReference>
<evidence type="ECO:0000256" key="4">
    <source>
        <dbReference type="ARBA" id="ARBA00022670"/>
    </source>
</evidence>
<dbReference type="InterPro" id="IPR002470">
    <property type="entry name" value="Peptidase_S9A"/>
</dbReference>
<keyword evidence="12" id="KW-1185">Reference proteome</keyword>
<dbReference type="GO" id="GO:0070012">
    <property type="term" value="F:oligopeptidase activity"/>
    <property type="evidence" value="ECO:0007669"/>
    <property type="project" value="TreeGrafter"/>
</dbReference>
<dbReference type="GO" id="GO:0004252">
    <property type="term" value="F:serine-type endopeptidase activity"/>
    <property type="evidence" value="ECO:0007669"/>
    <property type="project" value="UniProtKB-EC"/>
</dbReference>
<feature type="domain" description="Peptidase S9 prolyl oligopeptidase catalytic" evidence="9">
    <location>
        <begin position="482"/>
        <end position="697"/>
    </location>
</feature>
<dbReference type="AlphaFoldDB" id="A0A419WBA0"/>